<accession>A0A512DZ93</accession>
<dbReference type="PANTHER" id="PTHR43413:SF1">
    <property type="entry name" value="SIROHEME DECARBOXYLASE NIRL SUBUNIT"/>
    <property type="match status" value="1"/>
</dbReference>
<evidence type="ECO:0000259" key="6">
    <source>
        <dbReference type="Pfam" id="PF17805"/>
    </source>
</evidence>
<gene>
    <name evidence="8" type="primary">nirG_2</name>
    <name evidence="8" type="ORF">SAE02_59070</name>
</gene>
<dbReference type="EMBL" id="BJYZ01000031">
    <property type="protein sequence ID" value="GEO41759.1"/>
    <property type="molecule type" value="Genomic_DNA"/>
</dbReference>
<dbReference type="Gene3D" id="3.30.70.3460">
    <property type="match status" value="1"/>
</dbReference>
<proteinExistence type="inferred from homology"/>
<evidence type="ECO:0000256" key="5">
    <source>
        <dbReference type="ARBA" id="ARBA00048470"/>
    </source>
</evidence>
<evidence type="ECO:0000313" key="9">
    <source>
        <dbReference type="Proteomes" id="UP000321523"/>
    </source>
</evidence>
<protein>
    <recommendedName>
        <fullName evidence="4">siroheme decarboxylase</fullName>
        <ecNumber evidence="4">4.1.1.111</ecNumber>
    </recommendedName>
</protein>
<evidence type="ECO:0000313" key="8">
    <source>
        <dbReference type="EMBL" id="GEO41759.1"/>
    </source>
</evidence>
<comment type="pathway">
    <text evidence="2">Porphyrin-containing compound metabolism.</text>
</comment>
<sequence>MDDLDRRIINTLQGGFPVSERPFLDVARTLDIGERDLIDRIENLLETGVLSRFGPMYHAERLGGGLTLAALSAPAARFEEVAALVNAHAEVAHNYKRDHDLNMWFVLATERPSDIERVLAEISSETSLVVHDMRKLEEFFVGLRFEA</sequence>
<feature type="domain" description="Siroheme decarboxylase NirL-like HTH" evidence="7">
    <location>
        <begin position="5"/>
        <end position="50"/>
    </location>
</feature>
<dbReference type="InterPro" id="IPR053953">
    <property type="entry name" value="NirdL-like_HTH"/>
</dbReference>
<dbReference type="RefSeq" id="WP_044435182.1">
    <property type="nucleotide sequence ID" value="NZ_BJYZ01000031.1"/>
</dbReference>
<dbReference type="Pfam" id="PF22451">
    <property type="entry name" value="NirdL-like_HTH"/>
    <property type="match status" value="1"/>
</dbReference>
<keyword evidence="9" id="KW-1185">Reference proteome</keyword>
<dbReference type="Pfam" id="PF17805">
    <property type="entry name" value="AsnC_trans_reg2"/>
    <property type="match status" value="1"/>
</dbReference>
<dbReference type="InterPro" id="IPR040523">
    <property type="entry name" value="AsnC_trans_reg2"/>
</dbReference>
<comment type="catalytic activity">
    <reaction evidence="5">
        <text>siroheme + 2 H(+) = 12,18-didecarboxysiroheme + 2 CO2</text>
        <dbReference type="Rhea" id="RHEA:19093"/>
        <dbReference type="ChEBI" id="CHEBI:15378"/>
        <dbReference type="ChEBI" id="CHEBI:16526"/>
        <dbReference type="ChEBI" id="CHEBI:60052"/>
        <dbReference type="ChEBI" id="CHEBI:140497"/>
        <dbReference type="EC" id="4.1.1.111"/>
    </reaction>
</comment>
<evidence type="ECO:0000256" key="1">
    <source>
        <dbReference type="ARBA" id="ARBA00023239"/>
    </source>
</evidence>
<feature type="domain" description="Siroheme decarboxylase AsnC-like ligand binding" evidence="6">
    <location>
        <begin position="67"/>
        <end position="138"/>
    </location>
</feature>
<dbReference type="InterPro" id="IPR050684">
    <property type="entry name" value="HTH-Siroheme_Decarb"/>
</dbReference>
<name>A0A512DZ93_9PROT</name>
<dbReference type="OrthoDB" id="9806536at2"/>
<comment type="caution">
    <text evidence="8">The sequence shown here is derived from an EMBL/GenBank/DDBJ whole genome shotgun (WGS) entry which is preliminary data.</text>
</comment>
<reference evidence="8 9" key="1">
    <citation type="submission" date="2019-07" db="EMBL/GenBank/DDBJ databases">
        <title>Whole genome shotgun sequence of Skermanella aerolata NBRC 106429.</title>
        <authorList>
            <person name="Hosoyama A."/>
            <person name="Uohara A."/>
            <person name="Ohji S."/>
            <person name="Ichikawa N."/>
        </authorList>
    </citation>
    <scope>NUCLEOTIDE SEQUENCE [LARGE SCALE GENOMIC DNA]</scope>
    <source>
        <strain evidence="8 9">NBRC 106429</strain>
    </source>
</reference>
<dbReference type="Gene3D" id="1.10.10.10">
    <property type="entry name" value="Winged helix-like DNA-binding domain superfamily/Winged helix DNA-binding domain"/>
    <property type="match status" value="1"/>
</dbReference>
<dbReference type="PANTHER" id="PTHR43413">
    <property type="entry name" value="TRANSCRIPTIONAL REGULATOR, ASNC FAMILY"/>
    <property type="match status" value="1"/>
</dbReference>
<dbReference type="EC" id="4.1.1.111" evidence="4"/>
<dbReference type="Proteomes" id="UP000321523">
    <property type="component" value="Unassembled WGS sequence"/>
</dbReference>
<keyword evidence="1" id="KW-0456">Lyase</keyword>
<comment type="similarity">
    <text evidence="3">Belongs to the Ahb/Nir family.</text>
</comment>
<evidence type="ECO:0000259" key="7">
    <source>
        <dbReference type="Pfam" id="PF22451"/>
    </source>
</evidence>
<dbReference type="InterPro" id="IPR036388">
    <property type="entry name" value="WH-like_DNA-bd_sf"/>
</dbReference>
<evidence type="ECO:0000256" key="4">
    <source>
        <dbReference type="ARBA" id="ARBA00023471"/>
    </source>
</evidence>
<organism evidence="8 9">
    <name type="scientific">Skermanella aerolata</name>
    <dbReference type="NCBI Taxonomy" id="393310"/>
    <lineage>
        <taxon>Bacteria</taxon>
        <taxon>Pseudomonadati</taxon>
        <taxon>Pseudomonadota</taxon>
        <taxon>Alphaproteobacteria</taxon>
        <taxon>Rhodospirillales</taxon>
        <taxon>Azospirillaceae</taxon>
        <taxon>Skermanella</taxon>
    </lineage>
</organism>
<evidence type="ECO:0000256" key="3">
    <source>
        <dbReference type="ARBA" id="ARBA00023457"/>
    </source>
</evidence>
<dbReference type="GO" id="GO:0016829">
    <property type="term" value="F:lyase activity"/>
    <property type="evidence" value="ECO:0007669"/>
    <property type="project" value="UniProtKB-KW"/>
</dbReference>
<dbReference type="AlphaFoldDB" id="A0A512DZ93"/>
<evidence type="ECO:0000256" key="2">
    <source>
        <dbReference type="ARBA" id="ARBA00023444"/>
    </source>
</evidence>